<accession>A0A645CKW1</accession>
<comment type="caution">
    <text evidence="1">The sequence shown here is derived from an EMBL/GenBank/DDBJ whole genome shotgun (WGS) entry which is preliminary data.</text>
</comment>
<gene>
    <name evidence="1" type="ORF">SDC9_124580</name>
</gene>
<sequence length="287" mass="30441">MHAHDQGAGRHGLAAAGVEAAQMLLGLAHDGVDHGHKAHMGLVLQTDHVQFRFTLVDDGKAARRQQALGLQLFTAQADHHDLAAEVRVAADIAQRALRDLGTHGIDGHAAAIAVLQAHHVVHMGVAGQQLGLDAAHGKVEHPGHALHRGGDGQDVARAHGAVRIAVTLEGIACQRLQRGRLDGGDGQALQRASLGHLQQALVYPAAGGNGLERIADDHVVAPHLAALGNVHQRHLVRLRHLVEQREAGRQHGARRQPAVVGNNGHVVGRMHADGKRKWGTHDNVSIF</sequence>
<reference evidence="1" key="1">
    <citation type="submission" date="2019-08" db="EMBL/GenBank/DDBJ databases">
        <authorList>
            <person name="Kucharzyk K."/>
            <person name="Murdoch R.W."/>
            <person name="Higgins S."/>
            <person name="Loffler F."/>
        </authorList>
    </citation>
    <scope>NUCLEOTIDE SEQUENCE</scope>
</reference>
<dbReference type="AlphaFoldDB" id="A0A645CKW1"/>
<proteinExistence type="predicted"/>
<evidence type="ECO:0000313" key="1">
    <source>
        <dbReference type="EMBL" id="MPM77574.1"/>
    </source>
</evidence>
<protein>
    <submittedName>
        <fullName evidence="1">Uncharacterized protein</fullName>
    </submittedName>
</protein>
<organism evidence="1">
    <name type="scientific">bioreactor metagenome</name>
    <dbReference type="NCBI Taxonomy" id="1076179"/>
    <lineage>
        <taxon>unclassified sequences</taxon>
        <taxon>metagenomes</taxon>
        <taxon>ecological metagenomes</taxon>
    </lineage>
</organism>
<dbReference type="EMBL" id="VSSQ01028039">
    <property type="protein sequence ID" value="MPM77574.1"/>
    <property type="molecule type" value="Genomic_DNA"/>
</dbReference>
<name>A0A645CKW1_9ZZZZ</name>